<dbReference type="AlphaFoldDB" id="A0A6A5ZVY3"/>
<evidence type="ECO:0000313" key="4">
    <source>
        <dbReference type="Proteomes" id="UP000799770"/>
    </source>
</evidence>
<evidence type="ECO:0000313" key="3">
    <source>
        <dbReference type="EMBL" id="KAF2122927.1"/>
    </source>
</evidence>
<reference evidence="3" key="1">
    <citation type="journal article" date="2020" name="Stud. Mycol.">
        <title>101 Dothideomycetes genomes: a test case for predicting lifestyles and emergence of pathogens.</title>
        <authorList>
            <person name="Haridas S."/>
            <person name="Albert R."/>
            <person name="Binder M."/>
            <person name="Bloem J."/>
            <person name="Labutti K."/>
            <person name="Salamov A."/>
            <person name="Andreopoulos B."/>
            <person name="Baker S."/>
            <person name="Barry K."/>
            <person name="Bills G."/>
            <person name="Bluhm B."/>
            <person name="Cannon C."/>
            <person name="Castanera R."/>
            <person name="Culley D."/>
            <person name="Daum C."/>
            <person name="Ezra D."/>
            <person name="Gonzalez J."/>
            <person name="Henrissat B."/>
            <person name="Kuo A."/>
            <person name="Liang C."/>
            <person name="Lipzen A."/>
            <person name="Lutzoni F."/>
            <person name="Magnuson J."/>
            <person name="Mondo S."/>
            <person name="Nolan M."/>
            <person name="Ohm R."/>
            <person name="Pangilinan J."/>
            <person name="Park H.-J."/>
            <person name="Ramirez L."/>
            <person name="Alfaro M."/>
            <person name="Sun H."/>
            <person name="Tritt A."/>
            <person name="Yoshinaga Y."/>
            <person name="Zwiers L.-H."/>
            <person name="Turgeon B."/>
            <person name="Goodwin S."/>
            <person name="Spatafora J."/>
            <person name="Crous P."/>
            <person name="Grigoriev I."/>
        </authorList>
    </citation>
    <scope>NUCLEOTIDE SEQUENCE</scope>
    <source>
        <strain evidence="3">CBS 627.86</strain>
    </source>
</reference>
<dbReference type="EMBL" id="ML977310">
    <property type="protein sequence ID" value="KAF2122927.1"/>
    <property type="molecule type" value="Genomic_DNA"/>
</dbReference>
<keyword evidence="4" id="KW-1185">Reference proteome</keyword>
<feature type="transmembrane region" description="Helical" evidence="1">
    <location>
        <begin position="256"/>
        <end position="284"/>
    </location>
</feature>
<proteinExistence type="predicted"/>
<organism evidence="3 4">
    <name type="scientific">Lophiotrema nucula</name>
    <dbReference type="NCBI Taxonomy" id="690887"/>
    <lineage>
        <taxon>Eukaryota</taxon>
        <taxon>Fungi</taxon>
        <taxon>Dikarya</taxon>
        <taxon>Ascomycota</taxon>
        <taxon>Pezizomycotina</taxon>
        <taxon>Dothideomycetes</taxon>
        <taxon>Pleosporomycetidae</taxon>
        <taxon>Pleosporales</taxon>
        <taxon>Lophiotremataceae</taxon>
        <taxon>Lophiotrema</taxon>
    </lineage>
</organism>
<feature type="signal peptide" evidence="2">
    <location>
        <begin position="1"/>
        <end position="20"/>
    </location>
</feature>
<name>A0A6A5ZVY3_9PLEO</name>
<keyword evidence="1" id="KW-0472">Membrane</keyword>
<evidence type="ECO:0000256" key="2">
    <source>
        <dbReference type="SAM" id="SignalP"/>
    </source>
</evidence>
<accession>A0A6A5ZVY3</accession>
<protein>
    <submittedName>
        <fullName evidence="3">Uncharacterized protein</fullName>
    </submittedName>
</protein>
<keyword evidence="1" id="KW-0812">Transmembrane</keyword>
<sequence length="341" mass="37899">MRSLCAVFVTAAALVWRVRGNAAPEITTLAEGYNYIARLPCTGCPFLYQDTSDGKEGPWVSREDDNVLLFNISLSYSTPILQINSQQVYPKPPSTPRIHANQVLNDISVDRLSSMVDSGQLETPHGGFFGISYHSSQHSVKDSPNSLMFQFHVFEAWSGFTSPATSVEMDDLEDPALSQEQEMLELVLIQKPLLSPLEKGSSYEIARIGLVEKPELGGWQTSVKYIPSSDFGKPSAPSSSTAHAASASMGEGFIDWISSGVFALFIFILAIIAVFVIVCLFCIFGMDFFKKDEYGAAQTKKHGRNKRLWGWGRAIEKRRGDGYMRTEKEEVLLFRYCCLCL</sequence>
<keyword evidence="2" id="KW-0732">Signal</keyword>
<gene>
    <name evidence="3" type="ORF">BDV96DRAFT_10919</name>
</gene>
<dbReference type="Proteomes" id="UP000799770">
    <property type="component" value="Unassembled WGS sequence"/>
</dbReference>
<dbReference type="OrthoDB" id="3791536at2759"/>
<evidence type="ECO:0000256" key="1">
    <source>
        <dbReference type="SAM" id="Phobius"/>
    </source>
</evidence>
<keyword evidence="1" id="KW-1133">Transmembrane helix</keyword>
<feature type="chain" id="PRO_5025341576" evidence="2">
    <location>
        <begin position="21"/>
        <end position="341"/>
    </location>
</feature>